<dbReference type="EMBL" id="AUPZ01000004">
    <property type="protein sequence ID" value="EQB39965.1"/>
    <property type="molecule type" value="Genomic_DNA"/>
</dbReference>
<accession>T0JFV9</accession>
<keyword evidence="3" id="KW-0378">Hydrolase</keyword>
<dbReference type="InterPro" id="IPR003769">
    <property type="entry name" value="ClpS_core"/>
</dbReference>
<keyword evidence="3" id="KW-0645">Protease</keyword>
<evidence type="ECO:0000313" key="4">
    <source>
        <dbReference type="Proteomes" id="UP000015520"/>
    </source>
</evidence>
<dbReference type="eggNOG" id="COG2127">
    <property type="taxonomic scope" value="Bacteria"/>
</dbReference>
<dbReference type="RefSeq" id="WP_021286837.1">
    <property type="nucleotide sequence ID" value="NZ_AUPZ01000004.1"/>
</dbReference>
<evidence type="ECO:0000313" key="3">
    <source>
        <dbReference type="EMBL" id="EQB39965.1"/>
    </source>
</evidence>
<dbReference type="InterPro" id="IPR014719">
    <property type="entry name" value="Ribosomal_bL12_C/ClpS-like"/>
</dbReference>
<dbReference type="SUPFAM" id="SSF54736">
    <property type="entry name" value="ClpS-like"/>
    <property type="match status" value="1"/>
</dbReference>
<dbReference type="STRING" id="1172190.M947_02790"/>
<proteinExistence type="inferred from homology"/>
<dbReference type="OrthoDB" id="9796121at2"/>
<dbReference type="Pfam" id="PF02617">
    <property type="entry name" value="ClpS"/>
    <property type="match status" value="1"/>
</dbReference>
<reference evidence="3 4" key="1">
    <citation type="submission" date="2013-07" db="EMBL/GenBank/DDBJ databases">
        <title>Sulfurimonas hongkongensis AST-10 Genome Sequencing.</title>
        <authorList>
            <person name="Cai L."/>
            <person name="Zhang T."/>
        </authorList>
    </citation>
    <scope>NUCLEOTIDE SEQUENCE [LARGE SCALE GENOMIC DNA]</scope>
    <source>
        <strain evidence="3 4">AST-10</strain>
    </source>
</reference>
<comment type="function">
    <text evidence="1">Involved in the modulation of the specificity of the ClpAP-mediated ATP-dependent protein degradation.</text>
</comment>
<sequence>MATRTDLEQETIVEVIYPKKYKVYLLNDDYTSMEFVVDILISIFHKSLSDAQQTMLDIHKKNRGLCGIYTHEIAETKVMQVHKKAKESGFPLKAVMEEE</sequence>
<dbReference type="Gene3D" id="3.30.1390.10">
    <property type="match status" value="1"/>
</dbReference>
<organism evidence="3 4">
    <name type="scientific">Sulfurimonas hongkongensis</name>
    <dbReference type="NCBI Taxonomy" id="1172190"/>
    <lineage>
        <taxon>Bacteria</taxon>
        <taxon>Pseudomonadati</taxon>
        <taxon>Campylobacterota</taxon>
        <taxon>Epsilonproteobacteria</taxon>
        <taxon>Campylobacterales</taxon>
        <taxon>Sulfurimonadaceae</taxon>
        <taxon>Sulfurimonas</taxon>
    </lineage>
</organism>
<dbReference type="Proteomes" id="UP000015520">
    <property type="component" value="Unassembled WGS sequence"/>
</dbReference>
<feature type="domain" description="Adaptor protein ClpS core" evidence="2">
    <location>
        <begin position="18"/>
        <end position="94"/>
    </location>
</feature>
<dbReference type="PANTHER" id="PTHR33473">
    <property type="entry name" value="ATP-DEPENDENT CLP PROTEASE ADAPTER PROTEIN CLPS1, CHLOROPLASTIC"/>
    <property type="match status" value="1"/>
</dbReference>
<dbReference type="GO" id="GO:0006508">
    <property type="term" value="P:proteolysis"/>
    <property type="evidence" value="ECO:0007669"/>
    <property type="project" value="UniProtKB-UniRule"/>
</dbReference>
<comment type="subunit">
    <text evidence="1">Binds to the N-terminal domain of the chaperone ClpA.</text>
</comment>
<dbReference type="InterPro" id="IPR022935">
    <property type="entry name" value="ClpS"/>
</dbReference>
<comment type="caution">
    <text evidence="3">The sequence shown here is derived from an EMBL/GenBank/DDBJ whole genome shotgun (WGS) entry which is preliminary data.</text>
</comment>
<gene>
    <name evidence="1" type="primary">clpS</name>
    <name evidence="3" type="ORF">M947_02790</name>
</gene>
<comment type="similarity">
    <text evidence="1">Belongs to the ClpS family.</text>
</comment>
<dbReference type="AlphaFoldDB" id="T0JFV9"/>
<dbReference type="FunFam" id="3.30.1390.10:FF:000002">
    <property type="entry name" value="ATP-dependent Clp protease adapter protein ClpS"/>
    <property type="match status" value="1"/>
</dbReference>
<dbReference type="HAMAP" id="MF_00302">
    <property type="entry name" value="ClpS"/>
    <property type="match status" value="1"/>
</dbReference>
<protein>
    <recommendedName>
        <fullName evidence="1">ATP-dependent Clp protease adapter protein ClpS</fullName>
    </recommendedName>
</protein>
<keyword evidence="4" id="KW-1185">Reference proteome</keyword>
<dbReference type="GO" id="GO:0030163">
    <property type="term" value="P:protein catabolic process"/>
    <property type="evidence" value="ECO:0007669"/>
    <property type="project" value="InterPro"/>
</dbReference>
<evidence type="ECO:0000256" key="1">
    <source>
        <dbReference type="HAMAP-Rule" id="MF_00302"/>
    </source>
</evidence>
<dbReference type="PANTHER" id="PTHR33473:SF19">
    <property type="entry name" value="ATP-DEPENDENT CLP PROTEASE ADAPTER PROTEIN CLPS"/>
    <property type="match status" value="1"/>
</dbReference>
<evidence type="ECO:0000259" key="2">
    <source>
        <dbReference type="Pfam" id="PF02617"/>
    </source>
</evidence>
<dbReference type="GO" id="GO:0008233">
    <property type="term" value="F:peptidase activity"/>
    <property type="evidence" value="ECO:0007669"/>
    <property type="project" value="UniProtKB-KW"/>
</dbReference>
<dbReference type="PATRIC" id="fig|1172190.3.peg.544"/>
<name>T0JFV9_9BACT</name>